<evidence type="ECO:0000313" key="4">
    <source>
        <dbReference type="Proteomes" id="UP000562352"/>
    </source>
</evidence>
<accession>A0A841D2N5</accession>
<dbReference type="EMBL" id="JACHJJ010000005">
    <property type="protein sequence ID" value="MBB5962774.1"/>
    <property type="molecule type" value="Genomic_DNA"/>
</dbReference>
<dbReference type="RefSeq" id="WP_184940444.1">
    <property type="nucleotide sequence ID" value="NZ_BAAAWZ010000001.1"/>
</dbReference>
<protein>
    <submittedName>
        <fullName evidence="3">FxsC-like protein</fullName>
    </submittedName>
</protein>
<sequence length="409" mass="45705">MAAPYPAGGSQGPYFFLSYAHVPSHDGTDSSDPNQWVEKLFRALCDYILHHTGLPAGAAGYMDRGLRTGENWPRALSEQLSSCRVFVPLYSPRYFESEACGKEWASFLTRAGDHVAAGGLMPNAIVPALWTPVRLESMPQVARDIQFNHTDLGRHYADKGFYGIMKLKKYRDHYQNAIHELGQRIIEVAESTPMPRGDIPNFTEARSVFADSTPERPITVTVVAPDRENLPPGRNPAYYGDTPPKWDPYHADDEGKSLAACVAEVARSRGFLPEIGSLDEHAEMLAADDSHAPGVMLVDPWATSSEECKRALHPVDRSGRPWVTVMVPWNRDDPETVEHQEQLRGHLRAALASKLAEPEARPYIPTFDDFQTALPDVLRRAEQRFLNRAPAYPPDGDKIDRPKLTRPEE</sequence>
<dbReference type="Gene3D" id="3.40.50.10140">
    <property type="entry name" value="Toll/interleukin-1 receptor homology (TIR) domain"/>
    <property type="match status" value="1"/>
</dbReference>
<name>A0A841D2N5_PLAVE</name>
<dbReference type="AlphaFoldDB" id="A0A841D2N5"/>
<comment type="caution">
    <text evidence="3">The sequence shown here is derived from an EMBL/GenBank/DDBJ whole genome shotgun (WGS) entry which is preliminary data.</text>
</comment>
<dbReference type="InterPro" id="IPR026367">
    <property type="entry name" value="FxsC_C"/>
</dbReference>
<reference evidence="3 4" key="1">
    <citation type="submission" date="2020-08" db="EMBL/GenBank/DDBJ databases">
        <title>Genomic Encyclopedia of Type Strains, Phase III (KMG-III): the genomes of soil and plant-associated and newly described type strains.</title>
        <authorList>
            <person name="Whitman W."/>
        </authorList>
    </citation>
    <scope>NUCLEOTIDE SEQUENCE [LARGE SCALE GENOMIC DNA]</scope>
    <source>
        <strain evidence="3 4">CECT 3303</strain>
    </source>
</reference>
<feature type="domain" description="TIR" evidence="2">
    <location>
        <begin position="15"/>
        <end position="111"/>
    </location>
</feature>
<evidence type="ECO:0000259" key="2">
    <source>
        <dbReference type="Pfam" id="PF13676"/>
    </source>
</evidence>
<evidence type="ECO:0000256" key="1">
    <source>
        <dbReference type="SAM" id="MobiDB-lite"/>
    </source>
</evidence>
<gene>
    <name evidence="3" type="ORF">FHS22_002042</name>
</gene>
<keyword evidence="4" id="KW-1185">Reference proteome</keyword>
<dbReference type="NCBIfam" id="NF040588">
    <property type="entry name" value="FxsC_Nterm"/>
    <property type="match status" value="1"/>
</dbReference>
<dbReference type="InterPro" id="IPR047603">
    <property type="entry name" value="FxsC_N"/>
</dbReference>
<dbReference type="InterPro" id="IPR035897">
    <property type="entry name" value="Toll_tir_struct_dom_sf"/>
</dbReference>
<dbReference type="NCBIfam" id="TIGR04276">
    <property type="entry name" value="FxsC_Cterm"/>
    <property type="match status" value="1"/>
</dbReference>
<feature type="region of interest" description="Disordered" evidence="1">
    <location>
        <begin position="385"/>
        <end position="409"/>
    </location>
</feature>
<proteinExistence type="predicted"/>
<dbReference type="Proteomes" id="UP000562352">
    <property type="component" value="Unassembled WGS sequence"/>
</dbReference>
<dbReference type="InterPro" id="IPR000157">
    <property type="entry name" value="TIR_dom"/>
</dbReference>
<evidence type="ECO:0000313" key="3">
    <source>
        <dbReference type="EMBL" id="MBB5962774.1"/>
    </source>
</evidence>
<organism evidence="3 4">
    <name type="scientific">Planomonospora venezuelensis</name>
    <dbReference type="NCBI Taxonomy" id="1999"/>
    <lineage>
        <taxon>Bacteria</taxon>
        <taxon>Bacillati</taxon>
        <taxon>Actinomycetota</taxon>
        <taxon>Actinomycetes</taxon>
        <taxon>Streptosporangiales</taxon>
        <taxon>Streptosporangiaceae</taxon>
        <taxon>Planomonospora</taxon>
    </lineage>
</organism>
<dbReference type="SUPFAM" id="SSF52200">
    <property type="entry name" value="Toll/Interleukin receptor TIR domain"/>
    <property type="match status" value="1"/>
</dbReference>
<dbReference type="GO" id="GO:0007165">
    <property type="term" value="P:signal transduction"/>
    <property type="evidence" value="ECO:0007669"/>
    <property type="project" value="InterPro"/>
</dbReference>
<dbReference type="Pfam" id="PF13676">
    <property type="entry name" value="TIR_2"/>
    <property type="match status" value="1"/>
</dbReference>
<feature type="compositionally biased region" description="Basic and acidic residues" evidence="1">
    <location>
        <begin position="395"/>
        <end position="409"/>
    </location>
</feature>